<feature type="transmembrane region" description="Helical" evidence="1">
    <location>
        <begin position="6"/>
        <end position="31"/>
    </location>
</feature>
<keyword evidence="1" id="KW-0472">Membrane</keyword>
<gene>
    <name evidence="2" type="ORF">MSPICULIGERA_LOCUS24804</name>
</gene>
<dbReference type="EMBL" id="CATQJA010002709">
    <property type="protein sequence ID" value="CAJ0586820.1"/>
    <property type="molecule type" value="Genomic_DNA"/>
</dbReference>
<dbReference type="Proteomes" id="UP001177023">
    <property type="component" value="Unassembled WGS sequence"/>
</dbReference>
<keyword evidence="1" id="KW-1133">Transmembrane helix</keyword>
<organism evidence="2 3">
    <name type="scientific">Mesorhabditis spiculigera</name>
    <dbReference type="NCBI Taxonomy" id="96644"/>
    <lineage>
        <taxon>Eukaryota</taxon>
        <taxon>Metazoa</taxon>
        <taxon>Ecdysozoa</taxon>
        <taxon>Nematoda</taxon>
        <taxon>Chromadorea</taxon>
        <taxon>Rhabditida</taxon>
        <taxon>Rhabditina</taxon>
        <taxon>Rhabditomorpha</taxon>
        <taxon>Rhabditoidea</taxon>
        <taxon>Rhabditidae</taxon>
        <taxon>Mesorhabditinae</taxon>
        <taxon>Mesorhabditis</taxon>
    </lineage>
</organism>
<evidence type="ECO:0000313" key="2">
    <source>
        <dbReference type="EMBL" id="CAJ0586820.1"/>
    </source>
</evidence>
<keyword evidence="1" id="KW-0812">Transmembrane</keyword>
<evidence type="ECO:0000256" key="1">
    <source>
        <dbReference type="SAM" id="Phobius"/>
    </source>
</evidence>
<name>A0AA36GD94_9BILA</name>
<proteinExistence type="predicted"/>
<comment type="caution">
    <text evidence="2">The sequence shown here is derived from an EMBL/GenBank/DDBJ whole genome shotgun (WGS) entry which is preliminary data.</text>
</comment>
<protein>
    <submittedName>
        <fullName evidence="2">Uncharacterized protein</fullName>
    </submittedName>
</protein>
<keyword evidence="3" id="KW-1185">Reference proteome</keyword>
<accession>A0AA36GD94</accession>
<sequence length="150" mass="17320">MSWAFTAAAINIGTAALIILADIFILVMIYMHRRRFKMEALDKRFQAARDAALYARTPALAIVMIAKQAGMTDEEILAEYERDYRERRQIVQSVMGKEDAMCDFFLKRYMSRFVQYGYAEEGIIITALRERLAAKKKPAAKPEVKKEEKK</sequence>
<evidence type="ECO:0000313" key="3">
    <source>
        <dbReference type="Proteomes" id="UP001177023"/>
    </source>
</evidence>
<dbReference type="AlphaFoldDB" id="A0AA36GD94"/>
<reference evidence="2" key="1">
    <citation type="submission" date="2023-06" db="EMBL/GenBank/DDBJ databases">
        <authorList>
            <person name="Delattre M."/>
        </authorList>
    </citation>
    <scope>NUCLEOTIDE SEQUENCE</scope>
    <source>
        <strain evidence="2">AF72</strain>
    </source>
</reference>
<feature type="non-terminal residue" evidence="2">
    <location>
        <position position="1"/>
    </location>
</feature>